<comment type="caution">
    <text evidence="2">The sequence shown here is derived from an EMBL/GenBank/DDBJ whole genome shotgun (WGS) entry which is preliminary data.</text>
</comment>
<accession>A0A2A9F286</accession>
<dbReference type="OrthoDB" id="4833301at2"/>
<sequence length="90" mass="10119">MPLESVPDDEGAHIHTLTPEQYGEPVKMAERPVPALAWIRNRDGHHRLMEVVATAWTPRAVQVRYTDGNDHVPVVWLSARSVLRLGSSDE</sequence>
<dbReference type="RefSeq" id="WP_098482139.1">
    <property type="nucleotide sequence ID" value="NZ_PDJI01000003.1"/>
</dbReference>
<proteinExistence type="predicted"/>
<dbReference type="AlphaFoldDB" id="A0A2A9F286"/>
<gene>
    <name evidence="2" type="ORF">ATJ97_0200</name>
</gene>
<evidence type="ECO:0000256" key="1">
    <source>
        <dbReference type="SAM" id="MobiDB-lite"/>
    </source>
</evidence>
<name>A0A2A9F286_9MICO</name>
<evidence type="ECO:0000313" key="2">
    <source>
        <dbReference type="EMBL" id="PFG44926.1"/>
    </source>
</evidence>
<keyword evidence="3" id="KW-1185">Reference proteome</keyword>
<dbReference type="Proteomes" id="UP000222106">
    <property type="component" value="Unassembled WGS sequence"/>
</dbReference>
<organism evidence="2 3">
    <name type="scientific">Georgenia soli</name>
    <dbReference type="NCBI Taxonomy" id="638953"/>
    <lineage>
        <taxon>Bacteria</taxon>
        <taxon>Bacillati</taxon>
        <taxon>Actinomycetota</taxon>
        <taxon>Actinomycetes</taxon>
        <taxon>Micrococcales</taxon>
        <taxon>Bogoriellaceae</taxon>
        <taxon>Georgenia</taxon>
    </lineage>
</organism>
<protein>
    <submittedName>
        <fullName evidence="2">Uncharacterized protein</fullName>
    </submittedName>
</protein>
<reference evidence="2 3" key="1">
    <citation type="submission" date="2017-10" db="EMBL/GenBank/DDBJ databases">
        <title>Sequencing the genomes of 1000 actinobacteria strains.</title>
        <authorList>
            <person name="Klenk H.-P."/>
        </authorList>
    </citation>
    <scope>NUCLEOTIDE SEQUENCE [LARGE SCALE GENOMIC DNA]</scope>
    <source>
        <strain evidence="2 3">DSM 21838</strain>
    </source>
</reference>
<dbReference type="EMBL" id="PDJI01000003">
    <property type="protein sequence ID" value="PFG44926.1"/>
    <property type="molecule type" value="Genomic_DNA"/>
</dbReference>
<feature type="region of interest" description="Disordered" evidence="1">
    <location>
        <begin position="1"/>
        <end position="26"/>
    </location>
</feature>
<evidence type="ECO:0000313" key="3">
    <source>
        <dbReference type="Proteomes" id="UP000222106"/>
    </source>
</evidence>